<dbReference type="RefSeq" id="WP_307247387.1">
    <property type="nucleotide sequence ID" value="NZ_JAUSQZ010000001.1"/>
</dbReference>
<evidence type="ECO:0000313" key="2">
    <source>
        <dbReference type="Proteomes" id="UP001235712"/>
    </source>
</evidence>
<evidence type="ECO:0008006" key="3">
    <source>
        <dbReference type="Google" id="ProtNLM"/>
    </source>
</evidence>
<dbReference type="Proteomes" id="UP001235712">
    <property type="component" value="Unassembled WGS sequence"/>
</dbReference>
<reference evidence="1 2" key="1">
    <citation type="submission" date="2023-07" db="EMBL/GenBank/DDBJ databases">
        <title>Sequencing the genomes of 1000 actinobacteria strains.</title>
        <authorList>
            <person name="Klenk H.-P."/>
        </authorList>
    </citation>
    <scope>NUCLEOTIDE SEQUENCE [LARGE SCALE GENOMIC DNA]</scope>
    <source>
        <strain evidence="1 2">DSM 44388</strain>
    </source>
</reference>
<keyword evidence="2" id="KW-1185">Reference proteome</keyword>
<name>A0ABT9P9E7_9ACTN</name>
<protein>
    <recommendedName>
        <fullName evidence="3">TerB family tellurite resistance protein</fullName>
    </recommendedName>
</protein>
<proteinExistence type="predicted"/>
<evidence type="ECO:0000313" key="1">
    <source>
        <dbReference type="EMBL" id="MDP9829314.1"/>
    </source>
</evidence>
<accession>A0ABT9P9E7</accession>
<organism evidence="1 2">
    <name type="scientific">Kineosporia succinea</name>
    <dbReference type="NCBI Taxonomy" id="84632"/>
    <lineage>
        <taxon>Bacteria</taxon>
        <taxon>Bacillati</taxon>
        <taxon>Actinomycetota</taxon>
        <taxon>Actinomycetes</taxon>
        <taxon>Kineosporiales</taxon>
        <taxon>Kineosporiaceae</taxon>
        <taxon>Kineosporia</taxon>
    </lineage>
</organism>
<dbReference type="EMBL" id="JAUSQZ010000001">
    <property type="protein sequence ID" value="MDP9829314.1"/>
    <property type="molecule type" value="Genomic_DNA"/>
</dbReference>
<sequence>MSDDLRAPLRWILGVEGAPEPGPGDREPEALARLSAAAFAVAVELRFGEQVTPEQAREFVAHISEIYLKPGSLDPELAEQIILNVYDEVEALDEVPLEKTVEAQNLIASATVQDMGFTEDALDRFMDDVVDLIVSLEDEDF</sequence>
<comment type="caution">
    <text evidence="1">The sequence shown here is derived from an EMBL/GenBank/DDBJ whole genome shotgun (WGS) entry which is preliminary data.</text>
</comment>
<gene>
    <name evidence="1" type="ORF">J2S57_005063</name>
</gene>